<dbReference type="AlphaFoldDB" id="A0A2P2QKV6"/>
<name>A0A2P2QKV6_RHIMU</name>
<organism evidence="1">
    <name type="scientific">Rhizophora mucronata</name>
    <name type="common">Asiatic mangrove</name>
    <dbReference type="NCBI Taxonomy" id="61149"/>
    <lineage>
        <taxon>Eukaryota</taxon>
        <taxon>Viridiplantae</taxon>
        <taxon>Streptophyta</taxon>
        <taxon>Embryophyta</taxon>
        <taxon>Tracheophyta</taxon>
        <taxon>Spermatophyta</taxon>
        <taxon>Magnoliopsida</taxon>
        <taxon>eudicotyledons</taxon>
        <taxon>Gunneridae</taxon>
        <taxon>Pentapetalae</taxon>
        <taxon>rosids</taxon>
        <taxon>fabids</taxon>
        <taxon>Malpighiales</taxon>
        <taxon>Rhizophoraceae</taxon>
        <taxon>Rhizophora</taxon>
    </lineage>
</organism>
<proteinExistence type="predicted"/>
<accession>A0A2P2QKV6</accession>
<evidence type="ECO:0000313" key="1">
    <source>
        <dbReference type="EMBL" id="MBX67537.1"/>
    </source>
</evidence>
<sequence length="20" mass="2379">MCIIPEDIWGHRHNVIMTGR</sequence>
<protein>
    <submittedName>
        <fullName evidence="1">Uncharacterized protein</fullName>
    </submittedName>
</protein>
<reference evidence="1" key="1">
    <citation type="submission" date="2018-02" db="EMBL/GenBank/DDBJ databases">
        <title>Rhizophora mucronata_Transcriptome.</title>
        <authorList>
            <person name="Meera S.P."/>
            <person name="Sreeshan A."/>
            <person name="Augustine A."/>
        </authorList>
    </citation>
    <scope>NUCLEOTIDE SEQUENCE</scope>
    <source>
        <tissue evidence="1">Leaf</tissue>
    </source>
</reference>
<dbReference type="EMBL" id="GGEC01087053">
    <property type="protein sequence ID" value="MBX67537.1"/>
    <property type="molecule type" value="Transcribed_RNA"/>
</dbReference>